<dbReference type="InterPro" id="IPR043906">
    <property type="entry name" value="Gfo/Idh/MocA_OxRdtase_bact_C"/>
</dbReference>
<dbReference type="Pfam" id="PF01408">
    <property type="entry name" value="GFO_IDH_MocA"/>
    <property type="match status" value="1"/>
</dbReference>
<dbReference type="RefSeq" id="WP_349243610.1">
    <property type="nucleotide sequence ID" value="NZ_JASCXX010000003.1"/>
</dbReference>
<dbReference type="Proteomes" id="UP001431776">
    <property type="component" value="Unassembled WGS sequence"/>
</dbReference>
<dbReference type="InterPro" id="IPR036291">
    <property type="entry name" value="NAD(P)-bd_dom_sf"/>
</dbReference>
<evidence type="ECO:0000313" key="3">
    <source>
        <dbReference type="EMBL" id="MDI6448203.1"/>
    </source>
</evidence>
<organism evidence="3 4">
    <name type="scientific">Anaerobaca lacustris</name>
    <dbReference type="NCBI Taxonomy" id="3044600"/>
    <lineage>
        <taxon>Bacteria</taxon>
        <taxon>Pseudomonadati</taxon>
        <taxon>Planctomycetota</taxon>
        <taxon>Phycisphaerae</taxon>
        <taxon>Sedimentisphaerales</taxon>
        <taxon>Anaerobacaceae</taxon>
        <taxon>Anaerobaca</taxon>
    </lineage>
</organism>
<dbReference type="InterPro" id="IPR050463">
    <property type="entry name" value="Gfo/Idh/MocA_oxidrdct_glycsds"/>
</dbReference>
<dbReference type="SUPFAM" id="SSF51735">
    <property type="entry name" value="NAD(P)-binding Rossmann-fold domains"/>
    <property type="match status" value="1"/>
</dbReference>
<comment type="caution">
    <text evidence="3">The sequence shown here is derived from an EMBL/GenBank/DDBJ whole genome shotgun (WGS) entry which is preliminary data.</text>
</comment>
<protein>
    <submittedName>
        <fullName evidence="3">Gfo/Idh/MocA family oxidoreductase</fullName>
    </submittedName>
</protein>
<dbReference type="GO" id="GO:0000166">
    <property type="term" value="F:nucleotide binding"/>
    <property type="evidence" value="ECO:0007669"/>
    <property type="project" value="InterPro"/>
</dbReference>
<sequence length="456" mass="50446">MTNQSGTSDNNISRRRFMGHAAAMAAFTVVPRRVLGGPRHVAPSEKLNIAGIGVGGRGGDNLRGVESEKIVALCDVDWQSAAGAFRRYPDARRYRDFREMLDKEGDAIDAVVISTPDHVHAVASMAAIKKSKHVYCEKPLTRTVHEARALTLAARQAKVATQMGNQGMAFEGNRLIKEWLWDGAIGDVREVHVWSDRPTHQGKLPLWWAQGIERPTDTPAVPEHLDWDLWLGPAPYRPYHPAYVPFRWRGWWDFGSGGLGDMGIHNLAPVFSALKLGAPTSVCASSTAVYEETLPLASTVHYEFPARGDMPAVTIHWTDGGLIAARPPELEDSREMPREDGLIFVGDKGKMLVTGWGGHSPRLIPEAKMKAYRQPPKSLPRSIGHYEEWIKACKEGTPAESSFDFAGPMTEAVLLGTVCVRAGGGKLLWDSRAMKITNRPEANNHLHYPYRQPWTL</sequence>
<name>A0AAW6TXL0_9BACT</name>
<reference evidence="3" key="1">
    <citation type="submission" date="2023-05" db="EMBL/GenBank/DDBJ databases">
        <title>Anaerotaeda fermentans gen. nov., sp. nov., a novel anaerobic planctomycete of the new family within the order Sedimentisphaerales isolated from Taman Peninsula, Russia.</title>
        <authorList>
            <person name="Khomyakova M.A."/>
            <person name="Merkel A.Y."/>
            <person name="Slobodkin A.I."/>
        </authorList>
    </citation>
    <scope>NUCLEOTIDE SEQUENCE</scope>
    <source>
        <strain evidence="3">M17dextr</strain>
    </source>
</reference>
<proteinExistence type="predicted"/>
<dbReference type="Gene3D" id="3.40.50.720">
    <property type="entry name" value="NAD(P)-binding Rossmann-like Domain"/>
    <property type="match status" value="1"/>
</dbReference>
<feature type="domain" description="Gfo/Idh/MocA-like oxidoreductase bacterial type C-terminal" evidence="2">
    <location>
        <begin position="218"/>
        <end position="274"/>
    </location>
</feature>
<evidence type="ECO:0000259" key="1">
    <source>
        <dbReference type="Pfam" id="PF01408"/>
    </source>
</evidence>
<dbReference type="InterPro" id="IPR006311">
    <property type="entry name" value="TAT_signal"/>
</dbReference>
<feature type="domain" description="Gfo/Idh/MocA-like oxidoreductase N-terminal" evidence="1">
    <location>
        <begin position="48"/>
        <end position="164"/>
    </location>
</feature>
<dbReference type="PANTHER" id="PTHR43818">
    <property type="entry name" value="BCDNA.GH03377"/>
    <property type="match status" value="1"/>
</dbReference>
<dbReference type="PROSITE" id="PS51318">
    <property type="entry name" value="TAT"/>
    <property type="match status" value="1"/>
</dbReference>
<dbReference type="AlphaFoldDB" id="A0AAW6TXL0"/>
<dbReference type="EMBL" id="JASCXX010000003">
    <property type="protein sequence ID" value="MDI6448203.1"/>
    <property type="molecule type" value="Genomic_DNA"/>
</dbReference>
<keyword evidence="4" id="KW-1185">Reference proteome</keyword>
<evidence type="ECO:0000313" key="4">
    <source>
        <dbReference type="Proteomes" id="UP001431776"/>
    </source>
</evidence>
<dbReference type="InterPro" id="IPR000683">
    <property type="entry name" value="Gfo/Idh/MocA-like_OxRdtase_N"/>
</dbReference>
<evidence type="ECO:0000259" key="2">
    <source>
        <dbReference type="Pfam" id="PF19051"/>
    </source>
</evidence>
<dbReference type="Gene3D" id="3.30.360.10">
    <property type="entry name" value="Dihydrodipicolinate Reductase, domain 2"/>
    <property type="match status" value="1"/>
</dbReference>
<dbReference type="SUPFAM" id="SSF55347">
    <property type="entry name" value="Glyceraldehyde-3-phosphate dehydrogenase-like, C-terminal domain"/>
    <property type="match status" value="1"/>
</dbReference>
<dbReference type="Pfam" id="PF19051">
    <property type="entry name" value="GFO_IDH_MocA_C2"/>
    <property type="match status" value="1"/>
</dbReference>
<gene>
    <name evidence="3" type="ORF">QJ522_04015</name>
</gene>
<dbReference type="PANTHER" id="PTHR43818:SF10">
    <property type="entry name" value="NADH-DEPENDENT DEHYDROGENASE-RELATED"/>
    <property type="match status" value="1"/>
</dbReference>
<accession>A0AAW6TXL0</accession>